<dbReference type="Proteomes" id="UP001213000">
    <property type="component" value="Unassembled WGS sequence"/>
</dbReference>
<keyword evidence="2" id="KW-0812">Transmembrane</keyword>
<protein>
    <submittedName>
        <fullName evidence="3">Uncharacterized protein</fullName>
    </submittedName>
</protein>
<comment type="caution">
    <text evidence="3">The sequence shown here is derived from an EMBL/GenBank/DDBJ whole genome shotgun (WGS) entry which is preliminary data.</text>
</comment>
<keyword evidence="4" id="KW-1185">Reference proteome</keyword>
<feature type="transmembrane region" description="Helical" evidence="2">
    <location>
        <begin position="92"/>
        <end position="119"/>
    </location>
</feature>
<feature type="transmembrane region" description="Helical" evidence="2">
    <location>
        <begin position="420"/>
        <end position="446"/>
    </location>
</feature>
<feature type="compositionally biased region" description="Basic and acidic residues" evidence="1">
    <location>
        <begin position="487"/>
        <end position="516"/>
    </location>
</feature>
<keyword evidence="2" id="KW-0472">Membrane</keyword>
<feature type="region of interest" description="Disordered" evidence="1">
    <location>
        <begin position="487"/>
        <end position="520"/>
    </location>
</feature>
<gene>
    <name evidence="3" type="ORF">NP233_g6146</name>
</gene>
<dbReference type="EMBL" id="JANIEX010000388">
    <property type="protein sequence ID" value="KAJ3567775.1"/>
    <property type="molecule type" value="Genomic_DNA"/>
</dbReference>
<name>A0AAD5YVT9_9AGAR</name>
<accession>A0AAD5YVT9</accession>
<organism evidence="3 4">
    <name type="scientific">Leucocoprinus birnbaumii</name>
    <dbReference type="NCBI Taxonomy" id="56174"/>
    <lineage>
        <taxon>Eukaryota</taxon>
        <taxon>Fungi</taxon>
        <taxon>Dikarya</taxon>
        <taxon>Basidiomycota</taxon>
        <taxon>Agaricomycotina</taxon>
        <taxon>Agaricomycetes</taxon>
        <taxon>Agaricomycetidae</taxon>
        <taxon>Agaricales</taxon>
        <taxon>Agaricineae</taxon>
        <taxon>Agaricaceae</taxon>
        <taxon>Leucocoprinus</taxon>
    </lineage>
</organism>
<evidence type="ECO:0000313" key="3">
    <source>
        <dbReference type="EMBL" id="KAJ3567775.1"/>
    </source>
</evidence>
<feature type="transmembrane region" description="Helical" evidence="2">
    <location>
        <begin position="24"/>
        <end position="42"/>
    </location>
</feature>
<reference evidence="3" key="1">
    <citation type="submission" date="2022-07" db="EMBL/GenBank/DDBJ databases">
        <title>Genome Sequence of Leucocoprinus birnbaumii.</title>
        <authorList>
            <person name="Buettner E."/>
        </authorList>
    </citation>
    <scope>NUCLEOTIDE SEQUENCE</scope>
    <source>
        <strain evidence="3">VT141</strain>
    </source>
</reference>
<keyword evidence="2" id="KW-1133">Transmembrane helix</keyword>
<dbReference type="AlphaFoldDB" id="A0AAD5YVT9"/>
<proteinExistence type="predicted"/>
<evidence type="ECO:0000256" key="1">
    <source>
        <dbReference type="SAM" id="MobiDB-lite"/>
    </source>
</evidence>
<evidence type="ECO:0000256" key="2">
    <source>
        <dbReference type="SAM" id="Phobius"/>
    </source>
</evidence>
<feature type="transmembrane region" description="Helical" evidence="2">
    <location>
        <begin position="54"/>
        <end position="72"/>
    </location>
</feature>
<feature type="transmembrane region" description="Helical" evidence="2">
    <location>
        <begin position="156"/>
        <end position="180"/>
    </location>
</feature>
<sequence length="534" mass="60806">MVLLCSDHKYWAYGDIQPPDSFDSFTFTYLIPVFSIVLHSLWRPFTWHSYTLIAIDYLYSMLEITLLIIYIAHFGGMPAVPSVWYRSTLYPISAFTLLITYFLYLCVLSWEIISGFLLLNRRQDEEFSLSWGGWISLFLGRQPWRQRYLTEGRTARWIRGSAAICCLCIVVLLAFTSVIVRVITPSQSTLFISYWGPVLELRSLAWLEPTLVLPAAYSEFPLVNQVMNVIISDQVMLDIECMHQVYSDLSVINVTVVICRMTAPEAVVFKDNHFMAEFLYTINFSSIPSTPTISNRVAFYLRDPMADVRHLVDTTDPTMLRPGNQLQGTVRPERITALLDQQAAAFSINKYFDFWPVNILSVIADPISPSLDRTQASLRLTIPPITRRAIIREDVPSYTILEGLSFVGGAWTALNGTFVAVFGSTVLLVLFGIKPLSVYGLVHLLYKERPVLKLGDKDLTKEEIYQVIRTLREHLLDAENDDENRLLKGRERDGVTSTDERLRSPGEQNAEPRRMVEGSSSLVQAQNLQRALNV</sequence>
<evidence type="ECO:0000313" key="4">
    <source>
        <dbReference type="Proteomes" id="UP001213000"/>
    </source>
</evidence>